<accession>A0ABQ5S7Y0</accession>
<feature type="region of interest" description="Disordered" evidence="1">
    <location>
        <begin position="214"/>
        <end position="261"/>
    </location>
</feature>
<keyword evidence="3" id="KW-1185">Reference proteome</keyword>
<feature type="region of interest" description="Disordered" evidence="1">
    <location>
        <begin position="101"/>
        <end position="125"/>
    </location>
</feature>
<gene>
    <name evidence="2" type="ORF">VaNZ11_009329</name>
</gene>
<feature type="compositionally biased region" description="Low complexity" evidence="1">
    <location>
        <begin position="230"/>
        <end position="244"/>
    </location>
</feature>
<feature type="region of interest" description="Disordered" evidence="1">
    <location>
        <begin position="168"/>
        <end position="193"/>
    </location>
</feature>
<organism evidence="2 3">
    <name type="scientific">Volvox africanus</name>
    <dbReference type="NCBI Taxonomy" id="51714"/>
    <lineage>
        <taxon>Eukaryota</taxon>
        <taxon>Viridiplantae</taxon>
        <taxon>Chlorophyta</taxon>
        <taxon>core chlorophytes</taxon>
        <taxon>Chlorophyceae</taxon>
        <taxon>CS clade</taxon>
        <taxon>Chlamydomonadales</taxon>
        <taxon>Volvocaceae</taxon>
        <taxon>Volvox</taxon>
    </lineage>
</organism>
<feature type="compositionally biased region" description="Low complexity" evidence="1">
    <location>
        <begin position="324"/>
        <end position="344"/>
    </location>
</feature>
<feature type="compositionally biased region" description="Basic and acidic residues" evidence="1">
    <location>
        <begin position="471"/>
        <end position="480"/>
    </location>
</feature>
<name>A0ABQ5S7Y0_9CHLO</name>
<feature type="compositionally biased region" description="Low complexity" evidence="1">
    <location>
        <begin position="171"/>
        <end position="190"/>
    </location>
</feature>
<feature type="non-terminal residue" evidence="2">
    <location>
        <position position="1"/>
    </location>
</feature>
<feature type="compositionally biased region" description="Low complexity" evidence="1">
    <location>
        <begin position="103"/>
        <end position="114"/>
    </location>
</feature>
<comment type="caution">
    <text evidence="2">The sequence shown here is derived from an EMBL/GenBank/DDBJ whole genome shotgun (WGS) entry which is preliminary data.</text>
</comment>
<feature type="compositionally biased region" description="Polar residues" evidence="1">
    <location>
        <begin position="527"/>
        <end position="543"/>
    </location>
</feature>
<evidence type="ECO:0000313" key="2">
    <source>
        <dbReference type="EMBL" id="GLI65741.1"/>
    </source>
</evidence>
<proteinExistence type="predicted"/>
<evidence type="ECO:0000313" key="3">
    <source>
        <dbReference type="Proteomes" id="UP001165090"/>
    </source>
</evidence>
<evidence type="ECO:0000256" key="1">
    <source>
        <dbReference type="SAM" id="MobiDB-lite"/>
    </source>
</evidence>
<feature type="region of interest" description="Disordered" evidence="1">
    <location>
        <begin position="455"/>
        <end position="560"/>
    </location>
</feature>
<feature type="region of interest" description="Disordered" evidence="1">
    <location>
        <begin position="275"/>
        <end position="309"/>
    </location>
</feature>
<feature type="region of interest" description="Disordered" evidence="1">
    <location>
        <begin position="28"/>
        <end position="52"/>
    </location>
</feature>
<feature type="compositionally biased region" description="Pro residues" evidence="1">
    <location>
        <begin position="545"/>
        <end position="560"/>
    </location>
</feature>
<sequence>GVKRVSATGTALPSLRFSSPSLAIGTCDSGGEAGTGLKQRPRAAAGGGGAVTVPPRPVSQATVAAANATYLQSSPSKSCLISLDASHVSYLGLTKIPPAGMVSSSSTSSISPSISPQPPQPSPVGLQEQQLACVQHQAAVLPPRVAQPSPNGAPATLPSIATFNDSVAPTGARAASPSPIPRPARGASPSHGCSQDIGFTGGVAAVWRLAAPAASRDARDVTPNGRSSEADASSPSALLSTSWSGGSWPYRPSSSCSNKGVPEENLTVCRSGAAFSSRHQRPQGASQGYSRTGPLLCPPPKELSSTPAAGPAVITSADAGAFARPANAPATPAHQPPLTQQPPLGQRSLTLMVSPRTAAAGDAEAQGPLTFPLQPSLVQHHSSLLPNHQQQRQVQAGCPIQAGATAPALSHPALPQLDCSMRPYSPGAPSPGQLDGNAAFVYAGSALASMLRVKHAPGSGSSSSSISRATSEQRPRHKSESSSGFFQVPHPHPYPHQHYPHPPGPRAQQQQQQQQPANQEAVRQVAATASTAFSLMSGRCTSRPSPSPPPGPLSPSLPQQ</sequence>
<feature type="region of interest" description="Disordered" evidence="1">
    <location>
        <begin position="324"/>
        <end position="345"/>
    </location>
</feature>
<dbReference type="Proteomes" id="UP001165090">
    <property type="component" value="Unassembled WGS sequence"/>
</dbReference>
<dbReference type="EMBL" id="BSDZ01000025">
    <property type="protein sequence ID" value="GLI65741.1"/>
    <property type="molecule type" value="Genomic_DNA"/>
</dbReference>
<reference evidence="2 3" key="1">
    <citation type="journal article" date="2023" name="IScience">
        <title>Expanded male sex-determining region conserved during the evolution of homothallism in the green alga Volvox.</title>
        <authorList>
            <person name="Yamamoto K."/>
            <person name="Matsuzaki R."/>
            <person name="Mahakham W."/>
            <person name="Heman W."/>
            <person name="Sekimoto H."/>
            <person name="Kawachi M."/>
            <person name="Minakuchi Y."/>
            <person name="Toyoda A."/>
            <person name="Nozaki H."/>
        </authorList>
    </citation>
    <scope>NUCLEOTIDE SEQUENCE [LARGE SCALE GENOMIC DNA]</scope>
    <source>
        <strain evidence="2 3">NIES-4468</strain>
    </source>
</reference>
<feature type="compositionally biased region" description="Low complexity" evidence="1">
    <location>
        <begin position="458"/>
        <end position="467"/>
    </location>
</feature>
<protein>
    <submittedName>
        <fullName evidence="2">Uncharacterized protein</fullName>
    </submittedName>
</protein>